<accession>A0A2K1IGD8</accession>
<dbReference type="RefSeq" id="XP_024364388.1">
    <property type="nucleotide sequence ID" value="XM_024508620.2"/>
</dbReference>
<dbReference type="Gene3D" id="3.40.50.1820">
    <property type="entry name" value="alpha/beta hydrolase"/>
    <property type="match status" value="1"/>
</dbReference>
<dbReference type="InterPro" id="IPR033124">
    <property type="entry name" value="Ser_caboxypep_his_AS"/>
</dbReference>
<keyword evidence="4" id="KW-0325">Glycoprotein</keyword>
<evidence type="ECO:0000256" key="1">
    <source>
        <dbReference type="ARBA" id="ARBA00009431"/>
    </source>
</evidence>
<dbReference type="PANTHER" id="PTHR11802:SF25">
    <property type="entry name" value="SERINE CARBOXYPEPTIDASE 24"/>
    <property type="match status" value="1"/>
</dbReference>
<evidence type="ECO:0000256" key="2">
    <source>
        <dbReference type="ARBA" id="ARBA00022729"/>
    </source>
</evidence>
<dbReference type="PANTHER" id="PTHR11802">
    <property type="entry name" value="SERINE PROTEASE FAMILY S10 SERINE CARBOXYPEPTIDASE"/>
    <property type="match status" value="1"/>
</dbReference>
<dbReference type="FunFam" id="3.40.50.1820:FF:000211">
    <property type="entry name" value="Carboxypeptidase"/>
    <property type="match status" value="1"/>
</dbReference>
<dbReference type="Proteomes" id="UP000006727">
    <property type="component" value="Chromosome 24"/>
</dbReference>
<evidence type="ECO:0000256" key="5">
    <source>
        <dbReference type="RuleBase" id="RU361156"/>
    </source>
</evidence>
<dbReference type="InterPro" id="IPR018202">
    <property type="entry name" value="Ser_caboxypep_ser_AS"/>
</dbReference>
<dbReference type="GeneID" id="112276853"/>
<dbReference type="EC" id="3.4.16.-" evidence="5"/>
<reference evidence="6 8" key="1">
    <citation type="journal article" date="2008" name="Science">
        <title>The Physcomitrella genome reveals evolutionary insights into the conquest of land by plants.</title>
        <authorList>
            <person name="Rensing S."/>
            <person name="Lang D."/>
            <person name="Zimmer A."/>
            <person name="Terry A."/>
            <person name="Salamov A."/>
            <person name="Shapiro H."/>
            <person name="Nishiyama T."/>
            <person name="Perroud P.-F."/>
            <person name="Lindquist E."/>
            <person name="Kamisugi Y."/>
            <person name="Tanahashi T."/>
            <person name="Sakakibara K."/>
            <person name="Fujita T."/>
            <person name="Oishi K."/>
            <person name="Shin-I T."/>
            <person name="Kuroki Y."/>
            <person name="Toyoda A."/>
            <person name="Suzuki Y."/>
            <person name="Hashimoto A."/>
            <person name="Yamaguchi K."/>
            <person name="Sugano A."/>
            <person name="Kohara Y."/>
            <person name="Fujiyama A."/>
            <person name="Anterola A."/>
            <person name="Aoki S."/>
            <person name="Ashton N."/>
            <person name="Barbazuk W.B."/>
            <person name="Barker E."/>
            <person name="Bennetzen J."/>
            <person name="Bezanilla M."/>
            <person name="Blankenship R."/>
            <person name="Cho S.H."/>
            <person name="Dutcher S."/>
            <person name="Estelle M."/>
            <person name="Fawcett J.A."/>
            <person name="Gundlach H."/>
            <person name="Hanada K."/>
            <person name="Heyl A."/>
            <person name="Hicks K.A."/>
            <person name="Hugh J."/>
            <person name="Lohr M."/>
            <person name="Mayer K."/>
            <person name="Melkozernov A."/>
            <person name="Murata T."/>
            <person name="Nelson D."/>
            <person name="Pils B."/>
            <person name="Prigge M."/>
            <person name="Reiss B."/>
            <person name="Renner T."/>
            <person name="Rombauts S."/>
            <person name="Rushton P."/>
            <person name="Sanderfoot A."/>
            <person name="Schween G."/>
            <person name="Shiu S.-H."/>
            <person name="Stueber K."/>
            <person name="Theodoulou F.L."/>
            <person name="Tu H."/>
            <person name="Van de Peer Y."/>
            <person name="Verrier P.J."/>
            <person name="Waters E."/>
            <person name="Wood A."/>
            <person name="Yang L."/>
            <person name="Cove D."/>
            <person name="Cuming A."/>
            <person name="Hasebe M."/>
            <person name="Lucas S."/>
            <person name="Mishler D.B."/>
            <person name="Reski R."/>
            <person name="Grigoriev I."/>
            <person name="Quatrano R.S."/>
            <person name="Boore J.L."/>
        </authorList>
    </citation>
    <scope>NUCLEOTIDE SEQUENCE [LARGE SCALE GENOMIC DNA]</scope>
    <source>
        <strain evidence="7 8">cv. Gransden 2004</strain>
    </source>
</reference>
<organism evidence="6">
    <name type="scientific">Physcomitrium patens</name>
    <name type="common">Spreading-leaved earth moss</name>
    <name type="synonym">Physcomitrella patens</name>
    <dbReference type="NCBI Taxonomy" id="3218"/>
    <lineage>
        <taxon>Eukaryota</taxon>
        <taxon>Viridiplantae</taxon>
        <taxon>Streptophyta</taxon>
        <taxon>Embryophyta</taxon>
        <taxon>Bryophyta</taxon>
        <taxon>Bryophytina</taxon>
        <taxon>Bryopsida</taxon>
        <taxon>Funariidae</taxon>
        <taxon>Funariales</taxon>
        <taxon>Funariaceae</taxon>
        <taxon>Physcomitrium</taxon>
    </lineage>
</organism>
<dbReference type="AlphaFoldDB" id="A0A2K1IGD8"/>
<keyword evidence="3" id="KW-1015">Disulfide bond</keyword>
<keyword evidence="5" id="KW-0645">Protease</keyword>
<dbReference type="OrthoDB" id="443318at2759"/>
<gene>
    <name evidence="7" type="primary">LOC112276853</name>
    <name evidence="6" type="ORF">PHYPA_028929</name>
</gene>
<sequence>MCLRGFVIFPLLAVLYLALASPILAFKKADSIRRATLGTDSWKAAQEADRIDALPGQPPVEFAMYAGYITVNEQAGRAHYYFFVEAAEEPENKPLVIWHNGGPGCSSIAYGFGEELGPFFINEGGETLRLNPNAGNKVANIVFVESPAGVGFSYTNTSNDLYTSGDNRTAYDNYAFVTNWMKRFPQYKGRDFYLSGESYAGYYVPELSKLIYENNKNLPDADKINFKGFMVGNPVIDTYSDNWGYIDFLYYHAMISDQLYAKIKVVCNFQRKNATLSDACVKLLYYNADEEQGEIDPYSVYAPACTSNTTFGGNFTGHHPLHTPHKKLFNPVLGHFRREEYDPCTYDYSLIYFNRPDVQKAMHANTTGIPYPWVGCSDPLFLNWKDSATTVLPIYQELLEAGLQLWVFSGDADSVVPVTGTRYALSSLNLPVVVPWYSWYHNLQVGGRVIVYEGNLTLVTVRGAGHEVPLLRPEEFLQVFSAFLNQSLLPRTPYP</sequence>
<dbReference type="GO" id="GO:0004185">
    <property type="term" value="F:serine-type carboxypeptidase activity"/>
    <property type="evidence" value="ECO:0000318"/>
    <property type="project" value="GO_Central"/>
</dbReference>
<keyword evidence="2 5" id="KW-0732">Signal</keyword>
<proteinExistence type="inferred from homology"/>
<keyword evidence="5" id="KW-0378">Hydrolase</keyword>
<comment type="similarity">
    <text evidence="1 5">Belongs to the peptidase S10 family.</text>
</comment>
<dbReference type="EnsemblPlants" id="Pp3c24_11600V3.1">
    <property type="protein sequence ID" value="Pp3c24_11600V3.1"/>
    <property type="gene ID" value="Pp3c24_11600"/>
</dbReference>
<dbReference type="PROSITE" id="PS00560">
    <property type="entry name" value="CARBOXYPEPT_SER_HIS"/>
    <property type="match status" value="1"/>
</dbReference>
<dbReference type="InterPro" id="IPR029058">
    <property type="entry name" value="AB_hydrolase_fold"/>
</dbReference>
<dbReference type="PRINTS" id="PR00724">
    <property type="entry name" value="CRBOXYPTASEC"/>
</dbReference>
<dbReference type="SUPFAM" id="SSF53474">
    <property type="entry name" value="alpha/beta-Hydrolases"/>
    <property type="match status" value="1"/>
</dbReference>
<evidence type="ECO:0000256" key="4">
    <source>
        <dbReference type="ARBA" id="ARBA00023180"/>
    </source>
</evidence>
<evidence type="ECO:0000313" key="6">
    <source>
        <dbReference type="EMBL" id="PNR28337.1"/>
    </source>
</evidence>
<name>A0A2K1IGD8_PHYPA</name>
<dbReference type="PaxDb" id="3218-PP1S16_261V6.1"/>
<dbReference type="KEGG" id="ppp:112276853"/>
<reference evidence="7" key="3">
    <citation type="submission" date="2020-12" db="UniProtKB">
        <authorList>
            <consortium name="EnsemblPlants"/>
        </authorList>
    </citation>
    <scope>IDENTIFICATION</scope>
</reference>
<dbReference type="FunFam" id="3.40.50.11320:FF:000002">
    <property type="entry name" value="Carboxypeptidase"/>
    <property type="match status" value="1"/>
</dbReference>
<evidence type="ECO:0000313" key="7">
    <source>
        <dbReference type="EnsemblPlants" id="Pp3c24_11600V3.1"/>
    </source>
</evidence>
<keyword evidence="5" id="KW-0121">Carboxypeptidase</keyword>
<dbReference type="Gene3D" id="3.40.50.11320">
    <property type="match status" value="1"/>
</dbReference>
<evidence type="ECO:0000256" key="3">
    <source>
        <dbReference type="ARBA" id="ARBA00023157"/>
    </source>
</evidence>
<dbReference type="Gene3D" id="6.10.250.940">
    <property type="match status" value="1"/>
</dbReference>
<reference evidence="6 8" key="2">
    <citation type="journal article" date="2018" name="Plant J.">
        <title>The Physcomitrella patens chromosome-scale assembly reveals moss genome structure and evolution.</title>
        <authorList>
            <person name="Lang D."/>
            <person name="Ullrich K.K."/>
            <person name="Murat F."/>
            <person name="Fuchs J."/>
            <person name="Jenkins J."/>
            <person name="Haas F.B."/>
            <person name="Piednoel M."/>
            <person name="Gundlach H."/>
            <person name="Van Bel M."/>
            <person name="Meyberg R."/>
            <person name="Vives C."/>
            <person name="Morata J."/>
            <person name="Symeonidi A."/>
            <person name="Hiss M."/>
            <person name="Muchero W."/>
            <person name="Kamisugi Y."/>
            <person name="Saleh O."/>
            <person name="Blanc G."/>
            <person name="Decker E.L."/>
            <person name="van Gessel N."/>
            <person name="Grimwood J."/>
            <person name="Hayes R.D."/>
            <person name="Graham S.W."/>
            <person name="Gunter L.E."/>
            <person name="McDaniel S.F."/>
            <person name="Hoernstein S.N.W."/>
            <person name="Larsson A."/>
            <person name="Li F.W."/>
            <person name="Perroud P.F."/>
            <person name="Phillips J."/>
            <person name="Ranjan P."/>
            <person name="Rokshar D.S."/>
            <person name="Rothfels C.J."/>
            <person name="Schneider L."/>
            <person name="Shu S."/>
            <person name="Stevenson D.W."/>
            <person name="Thummler F."/>
            <person name="Tillich M."/>
            <person name="Villarreal Aguilar J.C."/>
            <person name="Widiez T."/>
            <person name="Wong G.K."/>
            <person name="Wymore A."/>
            <person name="Zhang Y."/>
            <person name="Zimmer A.D."/>
            <person name="Quatrano R.S."/>
            <person name="Mayer K.F.X."/>
            <person name="Goodstein D."/>
            <person name="Casacuberta J.M."/>
            <person name="Vandepoele K."/>
            <person name="Reski R."/>
            <person name="Cuming A.C."/>
            <person name="Tuskan G.A."/>
            <person name="Maumus F."/>
            <person name="Salse J."/>
            <person name="Schmutz J."/>
            <person name="Rensing S.A."/>
        </authorList>
    </citation>
    <scope>NUCLEOTIDE SEQUENCE [LARGE SCALE GENOMIC DNA]</scope>
    <source>
        <strain evidence="7 8">cv. Gransden 2004</strain>
    </source>
</reference>
<dbReference type="InterPro" id="IPR001563">
    <property type="entry name" value="Peptidase_S10"/>
</dbReference>
<dbReference type="PROSITE" id="PS00131">
    <property type="entry name" value="CARBOXYPEPT_SER_SER"/>
    <property type="match status" value="1"/>
</dbReference>
<feature type="signal peptide" evidence="5">
    <location>
        <begin position="1"/>
        <end position="25"/>
    </location>
</feature>
<dbReference type="Pfam" id="PF00450">
    <property type="entry name" value="Peptidase_S10"/>
    <property type="match status" value="1"/>
</dbReference>
<evidence type="ECO:0000313" key="8">
    <source>
        <dbReference type="Proteomes" id="UP000006727"/>
    </source>
</evidence>
<keyword evidence="8" id="KW-1185">Reference proteome</keyword>
<dbReference type="OMA" id="CTEAANM"/>
<dbReference type="EnsemblPlants" id="Pp3c24_11600V3.2">
    <property type="protein sequence ID" value="Pp3c24_11600V3.2"/>
    <property type="gene ID" value="Pp3c24_11600"/>
</dbReference>
<dbReference type="Gramene" id="Pp3c24_11600V3.1">
    <property type="protein sequence ID" value="Pp3c24_11600V3.1"/>
    <property type="gene ID" value="Pp3c24_11600"/>
</dbReference>
<feature type="chain" id="PRO_5043074815" description="Carboxypeptidase" evidence="5">
    <location>
        <begin position="26"/>
        <end position="495"/>
    </location>
</feature>
<dbReference type="GO" id="GO:0006508">
    <property type="term" value="P:proteolysis"/>
    <property type="evidence" value="ECO:0007669"/>
    <property type="project" value="UniProtKB-KW"/>
</dbReference>
<dbReference type="Gramene" id="Pp3c24_11600V3.2">
    <property type="protein sequence ID" value="Pp3c24_11600V3.2"/>
    <property type="gene ID" value="Pp3c24_11600"/>
</dbReference>
<dbReference type="EMBL" id="ABEU02000024">
    <property type="protein sequence ID" value="PNR28337.1"/>
    <property type="molecule type" value="Genomic_DNA"/>
</dbReference>
<protein>
    <recommendedName>
        <fullName evidence="5">Carboxypeptidase</fullName>
        <ecNumber evidence="5">3.4.16.-</ecNumber>
    </recommendedName>
</protein>